<gene>
    <name evidence="3" type="ORF">H9815_04145</name>
</gene>
<comment type="caution">
    <text evidence="3">The sequence shown here is derived from an EMBL/GenBank/DDBJ whole genome shotgun (WGS) entry which is preliminary data.</text>
</comment>
<reference evidence="3" key="2">
    <citation type="submission" date="2021-04" db="EMBL/GenBank/DDBJ databases">
        <authorList>
            <person name="Gilroy R."/>
        </authorList>
    </citation>
    <scope>NUCLEOTIDE SEQUENCE</scope>
    <source>
        <strain evidence="3">ChiGjej4B4-7305</strain>
    </source>
</reference>
<evidence type="ECO:0000313" key="3">
    <source>
        <dbReference type="EMBL" id="HIZ34946.1"/>
    </source>
</evidence>
<accession>A0A9D2ED35</accession>
<evidence type="ECO:0000313" key="4">
    <source>
        <dbReference type="Proteomes" id="UP000824037"/>
    </source>
</evidence>
<evidence type="ECO:0000256" key="2">
    <source>
        <dbReference type="SAM" id="Phobius"/>
    </source>
</evidence>
<keyword evidence="2" id="KW-1133">Transmembrane helix</keyword>
<organism evidence="3 4">
    <name type="scientific">Candidatus Ruania gallistercoris</name>
    <dbReference type="NCBI Taxonomy" id="2838746"/>
    <lineage>
        <taxon>Bacteria</taxon>
        <taxon>Bacillati</taxon>
        <taxon>Actinomycetota</taxon>
        <taxon>Actinomycetes</taxon>
        <taxon>Micrococcales</taxon>
        <taxon>Ruaniaceae</taxon>
        <taxon>Ruania</taxon>
    </lineage>
</organism>
<feature type="transmembrane region" description="Helical" evidence="2">
    <location>
        <begin position="68"/>
        <end position="89"/>
    </location>
</feature>
<keyword evidence="2" id="KW-0812">Transmembrane</keyword>
<evidence type="ECO:0000256" key="1">
    <source>
        <dbReference type="SAM" id="MobiDB-lite"/>
    </source>
</evidence>
<evidence type="ECO:0008006" key="5">
    <source>
        <dbReference type="Google" id="ProtNLM"/>
    </source>
</evidence>
<feature type="region of interest" description="Disordered" evidence="1">
    <location>
        <begin position="210"/>
        <end position="254"/>
    </location>
</feature>
<reference evidence="3" key="1">
    <citation type="journal article" date="2021" name="PeerJ">
        <title>Extensive microbial diversity within the chicken gut microbiome revealed by metagenomics and culture.</title>
        <authorList>
            <person name="Gilroy R."/>
            <person name="Ravi A."/>
            <person name="Getino M."/>
            <person name="Pursley I."/>
            <person name="Horton D.L."/>
            <person name="Alikhan N.F."/>
            <person name="Baker D."/>
            <person name="Gharbi K."/>
            <person name="Hall N."/>
            <person name="Watson M."/>
            <person name="Adriaenssens E.M."/>
            <person name="Foster-Nyarko E."/>
            <person name="Jarju S."/>
            <person name="Secka A."/>
            <person name="Antonio M."/>
            <person name="Oren A."/>
            <person name="Chaudhuri R.R."/>
            <person name="La Ragione R."/>
            <person name="Hildebrand F."/>
            <person name="Pallen M.J."/>
        </authorList>
    </citation>
    <scope>NUCLEOTIDE SEQUENCE</scope>
    <source>
        <strain evidence="3">ChiGjej4B4-7305</strain>
    </source>
</reference>
<feature type="transmembrane region" description="Helical" evidence="2">
    <location>
        <begin position="174"/>
        <end position="201"/>
    </location>
</feature>
<dbReference type="Proteomes" id="UP000824037">
    <property type="component" value="Unassembled WGS sequence"/>
</dbReference>
<feature type="transmembrane region" description="Helical" evidence="2">
    <location>
        <begin position="101"/>
        <end position="123"/>
    </location>
</feature>
<sequence length="254" mass="26376">MSTADPQHPRNAGTPDPTETPAGPQAPGSEQPARPQAPGSEQGAPSRWKFADGVPPVWLRRITIGAGIVIVLVLLGVLGSIVLPGWWAGMVTGWVQGVSSAGILTGLVCGFVFTVIPVSVIWLAVTSSWEWRTRLIVAAAVAVVALPNVLTLVIDVGTTSSAVDARLDMVIGAPAFTGSTLAGVLIALVGVVGGVLGWRWLRRSRAELREARARAPKKSRGAAAKKPRGGAGSRRSESETTAFGEQDSKGRGVQ</sequence>
<feature type="compositionally biased region" description="Basic residues" evidence="1">
    <location>
        <begin position="214"/>
        <end position="228"/>
    </location>
</feature>
<name>A0A9D2ED35_9MICO</name>
<protein>
    <recommendedName>
        <fullName evidence="5">Permease</fullName>
    </recommendedName>
</protein>
<proteinExistence type="predicted"/>
<dbReference type="AlphaFoldDB" id="A0A9D2ED35"/>
<keyword evidence="2" id="KW-0472">Membrane</keyword>
<dbReference type="EMBL" id="DXBY01000067">
    <property type="protein sequence ID" value="HIZ34946.1"/>
    <property type="molecule type" value="Genomic_DNA"/>
</dbReference>
<feature type="region of interest" description="Disordered" evidence="1">
    <location>
        <begin position="1"/>
        <end position="48"/>
    </location>
</feature>
<feature type="transmembrane region" description="Helical" evidence="2">
    <location>
        <begin position="135"/>
        <end position="154"/>
    </location>
</feature>